<feature type="chain" id="PRO_5020835490" evidence="1">
    <location>
        <begin position="24"/>
        <end position="140"/>
    </location>
</feature>
<feature type="signal peptide" evidence="1">
    <location>
        <begin position="1"/>
        <end position="23"/>
    </location>
</feature>
<evidence type="ECO:0000313" key="2">
    <source>
        <dbReference type="EMBL" id="TDD78737.1"/>
    </source>
</evidence>
<evidence type="ECO:0000256" key="1">
    <source>
        <dbReference type="SAM" id="SignalP"/>
    </source>
</evidence>
<dbReference type="InterPro" id="IPR058060">
    <property type="entry name" value="HYC_CC_PP"/>
</dbReference>
<dbReference type="OrthoDB" id="795045at2"/>
<reference evidence="2 3" key="1">
    <citation type="submission" date="2019-03" db="EMBL/GenBank/DDBJ databases">
        <title>Flavobacterium AT-3-2 sp. nov., isolated from arctic soil.</title>
        <authorList>
            <person name="Chaudhary D.K."/>
        </authorList>
    </citation>
    <scope>NUCLEOTIDE SEQUENCE [LARGE SCALE GENOMIC DNA]</scope>
    <source>
        <strain evidence="2 3">AT-3-2</strain>
    </source>
</reference>
<protein>
    <submittedName>
        <fullName evidence="2">Uncharacterized protein</fullName>
    </submittedName>
</protein>
<keyword evidence="1" id="KW-0732">Signal</keyword>
<evidence type="ECO:0000313" key="3">
    <source>
        <dbReference type="Proteomes" id="UP000295278"/>
    </source>
</evidence>
<gene>
    <name evidence="2" type="ORF">E0F89_03645</name>
</gene>
<sequence>MKFKKHISFILAFFLLVSNSGLAFNVHFCEGSIASISSVFSKEEACEMPVQAAGKKCCVEKAKKHKSCCDDKLVDLKDKSDHLILKSFSFNSDFIFLEEEWSLIIYSSFLSFNEKQETSYFCDVNAPPFFKLYHQYILYA</sequence>
<comment type="caution">
    <text evidence="2">The sequence shown here is derived from an EMBL/GenBank/DDBJ whole genome shotgun (WGS) entry which is preliminary data.</text>
</comment>
<dbReference type="InterPro" id="IPR058512">
    <property type="entry name" value="DUF8199"/>
</dbReference>
<dbReference type="RefSeq" id="WP_131908485.1">
    <property type="nucleotide sequence ID" value="NZ_SMFM01000001.1"/>
</dbReference>
<organism evidence="2 3">
    <name type="scientific">Flavobacterium caseinilyticum</name>
    <dbReference type="NCBI Taxonomy" id="2541732"/>
    <lineage>
        <taxon>Bacteria</taxon>
        <taxon>Pseudomonadati</taxon>
        <taxon>Bacteroidota</taxon>
        <taxon>Flavobacteriia</taxon>
        <taxon>Flavobacteriales</taxon>
        <taxon>Flavobacteriaceae</taxon>
        <taxon>Flavobacterium</taxon>
    </lineage>
</organism>
<keyword evidence="3" id="KW-1185">Reference proteome</keyword>
<dbReference type="Proteomes" id="UP000295278">
    <property type="component" value="Unassembled WGS sequence"/>
</dbReference>
<dbReference type="NCBIfam" id="NF047658">
    <property type="entry name" value="HYC_CC_PP"/>
    <property type="match status" value="1"/>
</dbReference>
<dbReference type="EMBL" id="SMFM01000001">
    <property type="protein sequence ID" value="TDD78737.1"/>
    <property type="molecule type" value="Genomic_DNA"/>
</dbReference>
<accession>A0A4V2YUR6</accession>
<dbReference type="Pfam" id="PF26622">
    <property type="entry name" value="DUF8199"/>
    <property type="match status" value="1"/>
</dbReference>
<name>A0A4V2YUR6_9FLAO</name>
<dbReference type="AlphaFoldDB" id="A0A4V2YUR6"/>
<proteinExistence type="predicted"/>